<organism evidence="3 4">
    <name type="scientific">Dunaliella salina</name>
    <name type="common">Green alga</name>
    <name type="synonym">Protococcus salinus</name>
    <dbReference type="NCBI Taxonomy" id="3046"/>
    <lineage>
        <taxon>Eukaryota</taxon>
        <taxon>Viridiplantae</taxon>
        <taxon>Chlorophyta</taxon>
        <taxon>core chlorophytes</taxon>
        <taxon>Chlorophyceae</taxon>
        <taxon>CS clade</taxon>
        <taxon>Chlamydomonadales</taxon>
        <taxon>Dunaliellaceae</taxon>
        <taxon>Dunaliella</taxon>
    </lineage>
</organism>
<feature type="compositionally biased region" description="Low complexity" evidence="1">
    <location>
        <begin position="238"/>
        <end position="260"/>
    </location>
</feature>
<name>A0ABQ7GJB0_DUNSA</name>
<evidence type="ECO:0000313" key="3">
    <source>
        <dbReference type="EMBL" id="KAF5834690.1"/>
    </source>
</evidence>
<gene>
    <name evidence="3" type="ORF">DUNSADRAFT_8515</name>
</gene>
<evidence type="ECO:0000313" key="4">
    <source>
        <dbReference type="Proteomes" id="UP000815325"/>
    </source>
</evidence>
<feature type="region of interest" description="Disordered" evidence="1">
    <location>
        <begin position="180"/>
        <end position="204"/>
    </location>
</feature>
<dbReference type="Proteomes" id="UP000815325">
    <property type="component" value="Unassembled WGS sequence"/>
</dbReference>
<dbReference type="Gene3D" id="1.10.287.110">
    <property type="entry name" value="DnaJ domain"/>
    <property type="match status" value="1"/>
</dbReference>
<evidence type="ECO:0008006" key="5">
    <source>
        <dbReference type="Google" id="ProtNLM"/>
    </source>
</evidence>
<sequence length="424" mass="48046">MVSHQKGVSACMLHAFLLHASLTSVNGGWIQDLMGALGELPWGEFRRDIAGNVASHKGRGNGQSAWDIAVEKQNDAITQLEKWKEAEEEGEVAAQQAAWEHAEAKRQLYEAQQHWMHAKEWNRQAAAQDAAWRHSEADRRLQVAQQAWERALDKKEEALEQQDSWEYEVATQELAKQKAAREDAIARQKEAREQQQEWRKEEEKHRQAEQQAWLEFAKAERWLEELSQEQHEDTGQHAAWRQQQAAAQRSSWEQQRAAQRSAAQQQRAALQAFAEAKAPILDNRMSVAEIREFIKQAGGAEQLSSYGESVEQLLGLAKSYVRAWEVRRLVAAKESLSEKAAFVAAIFRCDPAQVQARAVTQTTVSSVYKELRLKVHPDKNREEDAHLAKVAFQSLQEAWGSLPEGASGKVFAGHIVAEDGRRRA</sequence>
<keyword evidence="2" id="KW-0732">Signal</keyword>
<dbReference type="SUPFAM" id="SSF46565">
    <property type="entry name" value="Chaperone J-domain"/>
    <property type="match status" value="1"/>
</dbReference>
<keyword evidence="4" id="KW-1185">Reference proteome</keyword>
<dbReference type="EMBL" id="MU069742">
    <property type="protein sequence ID" value="KAF5834690.1"/>
    <property type="molecule type" value="Genomic_DNA"/>
</dbReference>
<proteinExistence type="predicted"/>
<evidence type="ECO:0000256" key="2">
    <source>
        <dbReference type="SAM" id="SignalP"/>
    </source>
</evidence>
<feature type="chain" id="PRO_5046067414" description="J domain-containing protein" evidence="2">
    <location>
        <begin position="28"/>
        <end position="424"/>
    </location>
</feature>
<feature type="signal peptide" evidence="2">
    <location>
        <begin position="1"/>
        <end position="27"/>
    </location>
</feature>
<protein>
    <recommendedName>
        <fullName evidence="5">J domain-containing protein</fullName>
    </recommendedName>
</protein>
<feature type="region of interest" description="Disordered" evidence="1">
    <location>
        <begin position="227"/>
        <end position="260"/>
    </location>
</feature>
<comment type="caution">
    <text evidence="3">The sequence shown here is derived from an EMBL/GenBank/DDBJ whole genome shotgun (WGS) entry which is preliminary data.</text>
</comment>
<accession>A0ABQ7GJB0</accession>
<evidence type="ECO:0000256" key="1">
    <source>
        <dbReference type="SAM" id="MobiDB-lite"/>
    </source>
</evidence>
<dbReference type="InterPro" id="IPR036869">
    <property type="entry name" value="J_dom_sf"/>
</dbReference>
<reference evidence="3" key="1">
    <citation type="submission" date="2017-08" db="EMBL/GenBank/DDBJ databases">
        <authorList>
            <person name="Polle J.E."/>
            <person name="Barry K."/>
            <person name="Cushman J."/>
            <person name="Schmutz J."/>
            <person name="Tran D."/>
            <person name="Hathwaick L.T."/>
            <person name="Yim W.C."/>
            <person name="Jenkins J."/>
            <person name="Mckie-Krisberg Z.M."/>
            <person name="Prochnik S."/>
            <person name="Lindquist E."/>
            <person name="Dockter R.B."/>
            <person name="Adam C."/>
            <person name="Molina H."/>
            <person name="Bunkerborg J."/>
            <person name="Jin E."/>
            <person name="Buchheim M."/>
            <person name="Magnuson J."/>
        </authorList>
    </citation>
    <scope>NUCLEOTIDE SEQUENCE</scope>
    <source>
        <strain evidence="3">CCAP 19/18</strain>
    </source>
</reference>